<reference evidence="1" key="1">
    <citation type="journal article" date="2019" name="bioRxiv">
        <title>The Genome of the Zebra Mussel, Dreissena polymorpha: A Resource for Invasive Species Research.</title>
        <authorList>
            <person name="McCartney M.A."/>
            <person name="Auch B."/>
            <person name="Kono T."/>
            <person name="Mallez S."/>
            <person name="Zhang Y."/>
            <person name="Obille A."/>
            <person name="Becker A."/>
            <person name="Abrahante J.E."/>
            <person name="Garbe J."/>
            <person name="Badalamenti J.P."/>
            <person name="Herman A."/>
            <person name="Mangelson H."/>
            <person name="Liachko I."/>
            <person name="Sullivan S."/>
            <person name="Sone E.D."/>
            <person name="Koren S."/>
            <person name="Silverstein K.A.T."/>
            <person name="Beckman K.B."/>
            <person name="Gohl D.M."/>
        </authorList>
    </citation>
    <scope>NUCLEOTIDE SEQUENCE</scope>
    <source>
        <strain evidence="1">Duluth1</strain>
        <tissue evidence="1">Whole animal</tissue>
    </source>
</reference>
<organism evidence="1 2">
    <name type="scientific">Dreissena polymorpha</name>
    <name type="common">Zebra mussel</name>
    <name type="synonym">Mytilus polymorpha</name>
    <dbReference type="NCBI Taxonomy" id="45954"/>
    <lineage>
        <taxon>Eukaryota</taxon>
        <taxon>Metazoa</taxon>
        <taxon>Spiralia</taxon>
        <taxon>Lophotrochozoa</taxon>
        <taxon>Mollusca</taxon>
        <taxon>Bivalvia</taxon>
        <taxon>Autobranchia</taxon>
        <taxon>Heteroconchia</taxon>
        <taxon>Euheterodonta</taxon>
        <taxon>Imparidentia</taxon>
        <taxon>Neoheterodontei</taxon>
        <taxon>Myida</taxon>
        <taxon>Dreissenoidea</taxon>
        <taxon>Dreissenidae</taxon>
        <taxon>Dreissena</taxon>
    </lineage>
</organism>
<evidence type="ECO:0000313" key="2">
    <source>
        <dbReference type="Proteomes" id="UP000828390"/>
    </source>
</evidence>
<reference evidence="1" key="2">
    <citation type="submission" date="2020-11" db="EMBL/GenBank/DDBJ databases">
        <authorList>
            <person name="McCartney M.A."/>
            <person name="Auch B."/>
            <person name="Kono T."/>
            <person name="Mallez S."/>
            <person name="Becker A."/>
            <person name="Gohl D.M."/>
            <person name="Silverstein K.A.T."/>
            <person name="Koren S."/>
            <person name="Bechman K.B."/>
            <person name="Herman A."/>
            <person name="Abrahante J.E."/>
            <person name="Garbe J."/>
        </authorList>
    </citation>
    <scope>NUCLEOTIDE SEQUENCE</scope>
    <source>
        <strain evidence="1">Duluth1</strain>
        <tissue evidence="1">Whole animal</tissue>
    </source>
</reference>
<comment type="caution">
    <text evidence="1">The sequence shown here is derived from an EMBL/GenBank/DDBJ whole genome shotgun (WGS) entry which is preliminary data.</text>
</comment>
<keyword evidence="2" id="KW-1185">Reference proteome</keyword>
<accession>A0A9D4MRZ9</accession>
<gene>
    <name evidence="1" type="ORF">DPMN_006732</name>
</gene>
<dbReference type="EMBL" id="JAIWYP010000001">
    <property type="protein sequence ID" value="KAH3882787.1"/>
    <property type="molecule type" value="Genomic_DNA"/>
</dbReference>
<dbReference type="Proteomes" id="UP000828390">
    <property type="component" value="Unassembled WGS sequence"/>
</dbReference>
<dbReference type="AlphaFoldDB" id="A0A9D4MRZ9"/>
<protein>
    <submittedName>
        <fullName evidence="1">Uncharacterized protein</fullName>
    </submittedName>
</protein>
<sequence length="88" mass="10172">MNIHVYATIPTYNHGNSVFDRVNILEHLWITHHDISIYRNVAKRQDAGNQGDHVQEAKDYTCAVRKLPATHYNCVDRDGHVDHAHEDI</sequence>
<proteinExistence type="predicted"/>
<name>A0A9D4MRZ9_DREPO</name>
<evidence type="ECO:0000313" key="1">
    <source>
        <dbReference type="EMBL" id="KAH3882787.1"/>
    </source>
</evidence>